<dbReference type="InterPro" id="IPR016161">
    <property type="entry name" value="Ald_DH/histidinol_DH"/>
</dbReference>
<evidence type="ECO:0000259" key="1">
    <source>
        <dbReference type="Pfam" id="PF00171"/>
    </source>
</evidence>
<dbReference type="EMBL" id="MVHG01000112">
    <property type="protein sequence ID" value="ORA07960.1"/>
    <property type="molecule type" value="Genomic_DNA"/>
</dbReference>
<evidence type="ECO:0000313" key="2">
    <source>
        <dbReference type="EMBL" id="ORA07960.1"/>
    </source>
</evidence>
<dbReference type="Proteomes" id="UP000192707">
    <property type="component" value="Unassembled WGS sequence"/>
</dbReference>
<dbReference type="InterPro" id="IPR016163">
    <property type="entry name" value="Ald_DH_C"/>
</dbReference>
<keyword evidence="3" id="KW-1185">Reference proteome</keyword>
<proteinExistence type="predicted"/>
<sequence length="53" mass="5361">MAEALETGELLVSGAPDLSVHRSFAGIGISGMGKEGGREGLAEFLSIKTVSIA</sequence>
<gene>
    <name evidence="2" type="ORF">BST14_25625</name>
</gene>
<dbReference type="InterPro" id="IPR015590">
    <property type="entry name" value="Aldehyde_DH_dom"/>
</dbReference>
<name>A0A1W9Z6F3_MYCAI</name>
<feature type="domain" description="Aldehyde dehydrogenase" evidence="1">
    <location>
        <begin position="1"/>
        <end position="50"/>
    </location>
</feature>
<protein>
    <recommendedName>
        <fullName evidence="1">Aldehyde dehydrogenase domain-containing protein</fullName>
    </recommendedName>
</protein>
<dbReference type="AlphaFoldDB" id="A0A1W9Z6F3"/>
<dbReference type="Pfam" id="PF00171">
    <property type="entry name" value="Aldedh"/>
    <property type="match status" value="1"/>
</dbReference>
<accession>A0A1W9Z6F3</accession>
<dbReference type="GO" id="GO:0016620">
    <property type="term" value="F:oxidoreductase activity, acting on the aldehyde or oxo group of donors, NAD or NADP as acceptor"/>
    <property type="evidence" value="ECO:0007669"/>
    <property type="project" value="InterPro"/>
</dbReference>
<comment type="caution">
    <text evidence="2">The sequence shown here is derived from an EMBL/GenBank/DDBJ whole genome shotgun (WGS) entry which is preliminary data.</text>
</comment>
<evidence type="ECO:0000313" key="3">
    <source>
        <dbReference type="Proteomes" id="UP000192707"/>
    </source>
</evidence>
<reference evidence="2 3" key="1">
    <citation type="submission" date="2016-12" db="EMBL/GenBank/DDBJ databases">
        <title>The new phylogeny of genus Mycobacterium.</title>
        <authorList>
            <person name="Tortoli E."/>
            <person name="Trovato A."/>
            <person name="Cirillo D.M."/>
        </authorList>
    </citation>
    <scope>NUCLEOTIDE SEQUENCE [LARGE SCALE GENOMIC DNA]</scope>
    <source>
        <strain evidence="2 3">DSM 45069</strain>
    </source>
</reference>
<organism evidence="2 3">
    <name type="scientific">Mycobacterium arosiense ATCC BAA-1401 = DSM 45069</name>
    <dbReference type="NCBI Taxonomy" id="1265311"/>
    <lineage>
        <taxon>Bacteria</taxon>
        <taxon>Bacillati</taxon>
        <taxon>Actinomycetota</taxon>
        <taxon>Actinomycetes</taxon>
        <taxon>Mycobacteriales</taxon>
        <taxon>Mycobacteriaceae</taxon>
        <taxon>Mycobacterium</taxon>
        <taxon>Mycobacterium avium complex (MAC)</taxon>
    </lineage>
</organism>
<dbReference type="SUPFAM" id="SSF53720">
    <property type="entry name" value="ALDH-like"/>
    <property type="match status" value="1"/>
</dbReference>
<dbReference type="Gene3D" id="3.40.309.10">
    <property type="entry name" value="Aldehyde Dehydrogenase, Chain A, domain 2"/>
    <property type="match status" value="1"/>
</dbReference>